<evidence type="ECO:0000256" key="6">
    <source>
        <dbReference type="SAM" id="Coils"/>
    </source>
</evidence>
<feature type="coiled-coil region" evidence="6">
    <location>
        <begin position="70"/>
        <end position="97"/>
    </location>
</feature>
<evidence type="ECO:0000259" key="7">
    <source>
        <dbReference type="Pfam" id="PF00828"/>
    </source>
</evidence>
<dbReference type="InterPro" id="IPR036227">
    <property type="entry name" value="Ribosomal_uL15/eL18_sf"/>
</dbReference>
<dbReference type="Gene3D" id="3.100.10.10">
    <property type="match status" value="1"/>
</dbReference>
<dbReference type="GO" id="GO:0006412">
    <property type="term" value="P:translation"/>
    <property type="evidence" value="ECO:0007669"/>
    <property type="project" value="UniProtKB-UniRule"/>
</dbReference>
<sequence>MVVRKRKKSRKLRGRTRTMGYGRIGQHRKSGSRGGYGAAGMHKHKWSWVVKHAPSWFGKHGFTRHPSIVEQQFAINLQELKERVDELKSRGPLKEENGTIVIDLTRLGYTKLLGRGNIDFKAKIIVREASRKAIEKVREAGGEVIVMSSKSNE</sequence>
<dbReference type="GO" id="GO:0022625">
    <property type="term" value="C:cytosolic large ribosomal subunit"/>
    <property type="evidence" value="ECO:0007669"/>
    <property type="project" value="TreeGrafter"/>
</dbReference>
<accession>A0A7J3ZKN9</accession>
<evidence type="ECO:0000256" key="4">
    <source>
        <dbReference type="ARBA" id="ARBA00035200"/>
    </source>
</evidence>
<dbReference type="InterPro" id="IPR030878">
    <property type="entry name" value="Ribosomal_uL15"/>
</dbReference>
<dbReference type="HAMAP" id="MF_01341">
    <property type="entry name" value="Ribosomal_uL15"/>
    <property type="match status" value="1"/>
</dbReference>
<protein>
    <recommendedName>
        <fullName evidence="4 5">Large ribosomal subunit protein uL15</fullName>
    </recommendedName>
</protein>
<dbReference type="PANTHER" id="PTHR11721">
    <property type="entry name" value="60S RIBOSOMAL PROTEIN L27A"/>
    <property type="match status" value="1"/>
</dbReference>
<evidence type="ECO:0000256" key="1">
    <source>
        <dbReference type="ARBA" id="ARBA00007320"/>
    </source>
</evidence>
<keyword evidence="5" id="KW-0699">rRNA-binding</keyword>
<keyword evidence="6" id="KW-0175">Coiled coil</keyword>
<dbReference type="AlphaFoldDB" id="A0A7J3ZKN9"/>
<dbReference type="PANTHER" id="PTHR11721:SF3">
    <property type="entry name" value="LARGE RIBOSOMAL SUBUNIT PROTEIN UL15"/>
    <property type="match status" value="1"/>
</dbReference>
<comment type="caution">
    <text evidence="8">The sequence shown here is derived from an EMBL/GenBank/DDBJ whole genome shotgun (WGS) entry which is preliminary data.</text>
</comment>
<dbReference type="Pfam" id="PF00828">
    <property type="entry name" value="Ribosomal_L27A"/>
    <property type="match status" value="1"/>
</dbReference>
<comment type="subunit">
    <text evidence="5">Part of the 50S ribosomal subunit.</text>
</comment>
<keyword evidence="3 5" id="KW-0687">Ribonucleoprotein</keyword>
<dbReference type="Gene3D" id="4.10.990.10">
    <property type="match status" value="1"/>
</dbReference>
<keyword evidence="2 5" id="KW-0689">Ribosomal protein</keyword>
<evidence type="ECO:0000256" key="3">
    <source>
        <dbReference type="ARBA" id="ARBA00023274"/>
    </source>
</evidence>
<dbReference type="InterPro" id="IPR027386">
    <property type="entry name" value="Rbsml_uL15_N"/>
</dbReference>
<reference evidence="8" key="1">
    <citation type="journal article" date="2020" name="mSystems">
        <title>Genome- and Community-Level Interaction Insights into Carbon Utilization and Element Cycling Functions of Hydrothermarchaeota in Hydrothermal Sediment.</title>
        <authorList>
            <person name="Zhou Z."/>
            <person name="Liu Y."/>
            <person name="Xu W."/>
            <person name="Pan J."/>
            <person name="Luo Z.H."/>
            <person name="Li M."/>
        </authorList>
    </citation>
    <scope>NUCLEOTIDE SEQUENCE [LARGE SCALE GENOMIC DNA]</scope>
    <source>
        <strain evidence="8">SpSt-1116</strain>
    </source>
</reference>
<comment type="function">
    <text evidence="5">Binds to the 23S rRNA.</text>
</comment>
<dbReference type="SUPFAM" id="SSF52080">
    <property type="entry name" value="Ribosomal proteins L15p and L18e"/>
    <property type="match status" value="1"/>
</dbReference>
<proteinExistence type="inferred from homology"/>
<evidence type="ECO:0000313" key="8">
    <source>
        <dbReference type="EMBL" id="HHQ80584.1"/>
    </source>
</evidence>
<keyword evidence="5" id="KW-0694">RNA-binding</keyword>
<gene>
    <name evidence="5" type="primary">rpl15</name>
    <name evidence="8" type="ORF">ENM78_03925</name>
</gene>
<dbReference type="GO" id="GO:0019843">
    <property type="term" value="F:rRNA binding"/>
    <property type="evidence" value="ECO:0007669"/>
    <property type="project" value="UniProtKB-UniRule"/>
</dbReference>
<name>A0A7J3ZKN9_9CREN</name>
<organism evidence="8">
    <name type="scientific">Fervidicoccus fontis</name>
    <dbReference type="NCBI Taxonomy" id="683846"/>
    <lineage>
        <taxon>Archaea</taxon>
        <taxon>Thermoproteota</taxon>
        <taxon>Thermoprotei</taxon>
        <taxon>Fervidicoccales</taxon>
        <taxon>Fervidicoccaceae</taxon>
        <taxon>Fervidicoccus</taxon>
    </lineage>
</organism>
<evidence type="ECO:0000256" key="2">
    <source>
        <dbReference type="ARBA" id="ARBA00022980"/>
    </source>
</evidence>
<dbReference type="GO" id="GO:0003735">
    <property type="term" value="F:structural constituent of ribosome"/>
    <property type="evidence" value="ECO:0007669"/>
    <property type="project" value="InterPro"/>
</dbReference>
<dbReference type="EMBL" id="DRZC01000056">
    <property type="protein sequence ID" value="HHQ80584.1"/>
    <property type="molecule type" value="Genomic_DNA"/>
</dbReference>
<evidence type="ECO:0000256" key="5">
    <source>
        <dbReference type="HAMAP-Rule" id="MF_01341"/>
    </source>
</evidence>
<dbReference type="InterPro" id="IPR021131">
    <property type="entry name" value="Ribosomal_uL15/eL18"/>
</dbReference>
<comment type="similarity">
    <text evidence="1 5">Belongs to the universal ribosomal protein uL15 family.</text>
</comment>
<feature type="domain" description="Large ribosomal subunit protein uL15/eL18" evidence="7">
    <location>
        <begin position="75"/>
        <end position="145"/>
    </location>
</feature>